<dbReference type="Proteomes" id="UP000237000">
    <property type="component" value="Unassembled WGS sequence"/>
</dbReference>
<keyword evidence="4" id="KW-1185">Reference proteome</keyword>
<dbReference type="Pfam" id="PF03478">
    <property type="entry name" value="Beta-prop_KIB1-4"/>
    <property type="match status" value="1"/>
</dbReference>
<organism evidence="3 4">
    <name type="scientific">Trema orientale</name>
    <name type="common">Charcoal tree</name>
    <name type="synonym">Celtis orientalis</name>
    <dbReference type="NCBI Taxonomy" id="63057"/>
    <lineage>
        <taxon>Eukaryota</taxon>
        <taxon>Viridiplantae</taxon>
        <taxon>Streptophyta</taxon>
        <taxon>Embryophyta</taxon>
        <taxon>Tracheophyta</taxon>
        <taxon>Spermatophyta</taxon>
        <taxon>Magnoliopsida</taxon>
        <taxon>eudicotyledons</taxon>
        <taxon>Gunneridae</taxon>
        <taxon>Pentapetalae</taxon>
        <taxon>rosids</taxon>
        <taxon>fabids</taxon>
        <taxon>Rosales</taxon>
        <taxon>Cannabaceae</taxon>
        <taxon>Trema</taxon>
    </lineage>
</organism>
<evidence type="ECO:0000313" key="3">
    <source>
        <dbReference type="EMBL" id="PON36293.1"/>
    </source>
</evidence>
<evidence type="ECO:0000256" key="1">
    <source>
        <dbReference type="SAM" id="Phobius"/>
    </source>
</evidence>
<proteinExistence type="predicted"/>
<dbReference type="PANTHER" id="PTHR44259">
    <property type="entry name" value="OS07G0183000 PROTEIN-RELATED"/>
    <property type="match status" value="1"/>
</dbReference>
<feature type="transmembrane region" description="Helical" evidence="1">
    <location>
        <begin position="40"/>
        <end position="60"/>
    </location>
</feature>
<dbReference type="PANTHER" id="PTHR44259:SF108">
    <property type="entry name" value="F-BOX PROTEIN SKIP23-LIKE"/>
    <property type="match status" value="1"/>
</dbReference>
<dbReference type="InterPro" id="IPR005174">
    <property type="entry name" value="KIB1-4_b-propeller"/>
</dbReference>
<protein>
    <submittedName>
        <fullName evidence="3">Putative F-box protein</fullName>
    </submittedName>
</protein>
<dbReference type="AlphaFoldDB" id="A0A2P5AIE8"/>
<dbReference type="OrthoDB" id="642536at2759"/>
<name>A0A2P5AIE8_TREOI</name>
<keyword evidence="1" id="KW-0812">Transmembrane</keyword>
<keyword evidence="1" id="KW-0472">Membrane</keyword>
<dbReference type="STRING" id="63057.A0A2P5AIE8"/>
<dbReference type="InterPro" id="IPR050942">
    <property type="entry name" value="F-box_BR-signaling"/>
</dbReference>
<accession>A0A2P5AIE8</accession>
<dbReference type="InParanoid" id="A0A2P5AIE8"/>
<sequence>MAPVKEETHFINIYVYSQILRVLYRHVIPVLAVLSDLINVYSSIVITWVTYVVLFCFPSLRSPGNQIKIQHGNHANRTTSHPAEQTIHTDLIPQIAENLTDFQDQVALSQVCQSWRNVLSSSGSSHRERIPKPPCLMLSAELPMTRSFFSLYNNRVVFKLDLPADSSERRFWGSPHGWLASVDFPNRSVQLLNPISQAKLDLPFLVPTVNYEALRAHWSDMLVKMLVLKIKIQPPQFLVMAMFRHRLGFNRVGRDDRQWILVDNPHDFSFKDATHFQSQIYVICEEGTLRVDFHDGLVPTRRISLAELMDFRDRPITTRLTFLAPHPVNHFVGHRYERTGRVYLAASPDQLYGLFRYSSKDFGYERTIIFSLFKLDFDSLDWEGVECIDEEAIFIGNGNSWSICEAQSVNCRTNSIYFTDDMRSGSGLDVGVYCMETGVTESLRFGANVPLSQPLAAWITPGLIPFPLILGSTTS</sequence>
<dbReference type="EMBL" id="JXTC01000839">
    <property type="protein sequence ID" value="PON36293.1"/>
    <property type="molecule type" value="Genomic_DNA"/>
</dbReference>
<evidence type="ECO:0000313" key="4">
    <source>
        <dbReference type="Proteomes" id="UP000237000"/>
    </source>
</evidence>
<keyword evidence="1" id="KW-1133">Transmembrane helix</keyword>
<gene>
    <name evidence="3" type="ORF">TorRG33x02_349610</name>
</gene>
<feature type="domain" description="KIB1-4 beta-propeller" evidence="2">
    <location>
        <begin position="148"/>
        <end position="433"/>
    </location>
</feature>
<evidence type="ECO:0000259" key="2">
    <source>
        <dbReference type="Pfam" id="PF03478"/>
    </source>
</evidence>
<comment type="caution">
    <text evidence="3">The sequence shown here is derived from an EMBL/GenBank/DDBJ whole genome shotgun (WGS) entry which is preliminary data.</text>
</comment>
<reference evidence="4" key="1">
    <citation type="submission" date="2016-06" db="EMBL/GenBank/DDBJ databases">
        <title>Parallel loss of symbiosis genes in relatives of nitrogen-fixing non-legume Parasponia.</title>
        <authorList>
            <person name="Van Velzen R."/>
            <person name="Holmer R."/>
            <person name="Bu F."/>
            <person name="Rutten L."/>
            <person name="Van Zeijl A."/>
            <person name="Liu W."/>
            <person name="Santuari L."/>
            <person name="Cao Q."/>
            <person name="Sharma T."/>
            <person name="Shen D."/>
            <person name="Roswanjaya Y."/>
            <person name="Wardhani T."/>
            <person name="Kalhor M.S."/>
            <person name="Jansen J."/>
            <person name="Van den Hoogen J."/>
            <person name="Gungor B."/>
            <person name="Hartog M."/>
            <person name="Hontelez J."/>
            <person name="Verver J."/>
            <person name="Yang W.-C."/>
            <person name="Schijlen E."/>
            <person name="Repin R."/>
            <person name="Schilthuizen M."/>
            <person name="Schranz E."/>
            <person name="Heidstra R."/>
            <person name="Miyata K."/>
            <person name="Fedorova E."/>
            <person name="Kohlen W."/>
            <person name="Bisseling T."/>
            <person name="Smit S."/>
            <person name="Geurts R."/>
        </authorList>
    </citation>
    <scope>NUCLEOTIDE SEQUENCE [LARGE SCALE GENOMIC DNA]</scope>
    <source>
        <strain evidence="4">cv. RG33-2</strain>
    </source>
</reference>